<evidence type="ECO:0000259" key="6">
    <source>
        <dbReference type="Pfam" id="PF00303"/>
    </source>
</evidence>
<dbReference type="AlphaFoldDB" id="A0AAE4ME48"/>
<evidence type="ECO:0000313" key="8">
    <source>
        <dbReference type="Proteomes" id="UP001273136"/>
    </source>
</evidence>
<dbReference type="GO" id="GO:0006231">
    <property type="term" value="P:dTMP biosynthetic process"/>
    <property type="evidence" value="ECO:0007669"/>
    <property type="project" value="UniProtKB-UniRule"/>
</dbReference>
<feature type="active site" evidence="5">
    <location>
        <position position="141"/>
    </location>
</feature>
<protein>
    <recommendedName>
        <fullName evidence="5">Putative thymidylate synthase</fullName>
        <shortName evidence="5">TS</shortName>
        <shortName evidence="5">TSase</shortName>
        <ecNumber evidence="5">2.1.1.-</ecNumber>
    </recommendedName>
</protein>
<reference evidence="7" key="1">
    <citation type="submission" date="2023-06" db="EMBL/GenBank/DDBJ databases">
        <title>Genome sequence of Methancorpusculaceae sp. Ag1.</title>
        <authorList>
            <person name="Protasov E."/>
            <person name="Platt K."/>
            <person name="Poehlein A."/>
            <person name="Daniel R."/>
            <person name="Brune A."/>
        </authorList>
    </citation>
    <scope>NUCLEOTIDE SEQUENCE</scope>
    <source>
        <strain evidence="7">Ag1</strain>
    </source>
</reference>
<dbReference type="EC" id="2.1.1.-" evidence="5"/>
<comment type="pathway">
    <text evidence="5">Pyrimidine metabolism; dTTP biosynthesis.</text>
</comment>
<keyword evidence="4 5" id="KW-0545">Nucleotide biosynthesis</keyword>
<dbReference type="InterPro" id="IPR023451">
    <property type="entry name" value="Thymidate_synth/dCMP_Mease_dom"/>
</dbReference>
<evidence type="ECO:0000256" key="5">
    <source>
        <dbReference type="HAMAP-Rule" id="MF_01686"/>
    </source>
</evidence>
<evidence type="ECO:0000256" key="3">
    <source>
        <dbReference type="ARBA" id="ARBA00022679"/>
    </source>
</evidence>
<dbReference type="HAMAP" id="MF_01686">
    <property type="entry name" value="Thymidy_synth_arch"/>
    <property type="match status" value="1"/>
</dbReference>
<dbReference type="PANTHER" id="PTHR11548">
    <property type="entry name" value="THYMIDYLATE SYNTHASE 1"/>
    <property type="match status" value="1"/>
</dbReference>
<dbReference type="EMBL" id="JAWDKA010000016">
    <property type="protein sequence ID" value="MDV0442629.1"/>
    <property type="molecule type" value="Genomic_DNA"/>
</dbReference>
<dbReference type="InterPro" id="IPR014620">
    <property type="entry name" value="Thymidylate_synthase_arc"/>
</dbReference>
<evidence type="ECO:0000256" key="4">
    <source>
        <dbReference type="ARBA" id="ARBA00022727"/>
    </source>
</evidence>
<keyword evidence="3 5" id="KW-0808">Transferase</keyword>
<accession>A0AAE4ME48</accession>
<comment type="subcellular location">
    <subcellularLocation>
        <location evidence="5">Cytoplasm</location>
    </subcellularLocation>
</comment>
<evidence type="ECO:0000313" key="7">
    <source>
        <dbReference type="EMBL" id="MDV0442629.1"/>
    </source>
</evidence>
<dbReference type="GO" id="GO:0032259">
    <property type="term" value="P:methylation"/>
    <property type="evidence" value="ECO:0007669"/>
    <property type="project" value="UniProtKB-KW"/>
</dbReference>
<dbReference type="SUPFAM" id="SSF55831">
    <property type="entry name" value="Thymidylate synthase/dCMP hydroxymethylase"/>
    <property type="match status" value="1"/>
</dbReference>
<comment type="similarity">
    <text evidence="5">Belongs to the thymidylate synthase family. Archaeal-type ThyA subfamily.</text>
</comment>
<comment type="subunit">
    <text evidence="5">Monomer.</text>
</comment>
<dbReference type="CDD" id="cd00351">
    <property type="entry name" value="TS_Pyrimidine_HMase"/>
    <property type="match status" value="1"/>
</dbReference>
<dbReference type="GO" id="GO:0005829">
    <property type="term" value="C:cytosol"/>
    <property type="evidence" value="ECO:0007669"/>
    <property type="project" value="TreeGrafter"/>
</dbReference>
<name>A0AAE4ME48_9EURY</name>
<dbReference type="InterPro" id="IPR036926">
    <property type="entry name" value="Thymidate_synth/dCMP_Mease_sf"/>
</dbReference>
<evidence type="ECO:0000256" key="2">
    <source>
        <dbReference type="ARBA" id="ARBA00022603"/>
    </source>
</evidence>
<organism evidence="7 8">
    <name type="scientific">Methanorbis furvi</name>
    <dbReference type="NCBI Taxonomy" id="3028299"/>
    <lineage>
        <taxon>Archaea</taxon>
        <taxon>Methanobacteriati</taxon>
        <taxon>Methanobacteriota</taxon>
        <taxon>Stenosarchaea group</taxon>
        <taxon>Methanomicrobia</taxon>
        <taxon>Methanomicrobiales</taxon>
        <taxon>Methanocorpusculaceae</taxon>
        <taxon>Methanorbis</taxon>
    </lineage>
</organism>
<dbReference type="NCBIfam" id="TIGR03283">
    <property type="entry name" value="thy_syn_methano"/>
    <property type="match status" value="1"/>
</dbReference>
<evidence type="ECO:0000256" key="1">
    <source>
        <dbReference type="ARBA" id="ARBA00022490"/>
    </source>
</evidence>
<dbReference type="Proteomes" id="UP001273136">
    <property type="component" value="Unassembled WGS sequence"/>
</dbReference>
<sequence>MKVIRAPSLGRAHELVVRYILQEGYFLRTENGEDTIETDEVCLRVETPLDSPMASTCSRFREAFLESYAHNLLFGSDAVFEYDYHGRLFDWGCGLSDESGEIHTDQIKYIIEKLKESPESRRAVGVTWCPPVDGKLGDCPCLQLIQCVVRNGRLDMKVVFRSNDMLSAAGANMFALAKLQEFIAGEVGVLVGSYTHISLVPHIYFKRDAADIPPFCQKGSAFTPSEEVCRACGGCALARR</sequence>
<dbReference type="PIRSF" id="PIRSF036752">
    <property type="entry name" value="TSase_MJ051"/>
    <property type="match status" value="1"/>
</dbReference>
<keyword evidence="1 5" id="KW-0963">Cytoplasm</keyword>
<dbReference type="RefSeq" id="WP_338095052.1">
    <property type="nucleotide sequence ID" value="NZ_JAWDKA010000016.1"/>
</dbReference>
<dbReference type="Pfam" id="PF00303">
    <property type="entry name" value="Thymidylat_synt"/>
    <property type="match status" value="1"/>
</dbReference>
<dbReference type="GO" id="GO:0006235">
    <property type="term" value="P:dTTP biosynthetic process"/>
    <property type="evidence" value="ECO:0007669"/>
    <property type="project" value="UniProtKB-UniRule"/>
</dbReference>
<dbReference type="InterPro" id="IPR045097">
    <property type="entry name" value="Thymidate_synth/dCMP_Mease"/>
</dbReference>
<comment type="function">
    <text evidence="5">May catalyze the biosynthesis of dTMP using an unknown cosubstrate.</text>
</comment>
<dbReference type="PANTHER" id="PTHR11548:SF1">
    <property type="entry name" value="THYMIDYLATE SYNTHASE 1"/>
    <property type="match status" value="1"/>
</dbReference>
<dbReference type="GO" id="GO:0004799">
    <property type="term" value="F:thymidylate synthase activity"/>
    <property type="evidence" value="ECO:0007669"/>
    <property type="project" value="UniProtKB-UniRule"/>
</dbReference>
<keyword evidence="2 5" id="KW-0489">Methyltransferase</keyword>
<comment type="caution">
    <text evidence="7">The sequence shown here is derived from an EMBL/GenBank/DDBJ whole genome shotgun (WGS) entry which is preliminary data.</text>
</comment>
<dbReference type="Gene3D" id="3.30.572.10">
    <property type="entry name" value="Thymidylate synthase/dCMP hydroxymethylase domain"/>
    <property type="match status" value="1"/>
</dbReference>
<keyword evidence="8" id="KW-1185">Reference proteome</keyword>
<gene>
    <name evidence="5 7" type="primary">thyA</name>
    <name evidence="7" type="ORF">McpAg1_18870</name>
</gene>
<proteinExistence type="inferred from homology"/>
<feature type="domain" description="Thymidylate synthase/dCMP hydroxymethylase" evidence="6">
    <location>
        <begin position="101"/>
        <end position="205"/>
    </location>
</feature>